<evidence type="ECO:0000313" key="4">
    <source>
        <dbReference type="EMBL" id="KHG18400.1"/>
    </source>
</evidence>
<dbReference type="AlphaFoldDB" id="A0A0B0MVE4"/>
<name>A0A0B0MVE4_GOSAR</name>
<proteinExistence type="predicted"/>
<dbReference type="Proteomes" id="UP000032142">
    <property type="component" value="Unassembled WGS sequence"/>
</dbReference>
<evidence type="ECO:0000313" key="2">
    <source>
        <dbReference type="EMBL" id="KHG03479.1"/>
    </source>
</evidence>
<dbReference type="EMBL" id="KN407293">
    <property type="protein sequence ID" value="KHG16975.1"/>
    <property type="molecule type" value="Genomic_DNA"/>
</dbReference>
<evidence type="ECO:0000313" key="3">
    <source>
        <dbReference type="EMBL" id="KHG16975.1"/>
    </source>
</evidence>
<accession>A0A0B0MVE4</accession>
<sequence>MEKTGQREKSSRLGPLHMG</sequence>
<dbReference type="EMBL" id="JRRC01359536">
    <property type="protein sequence ID" value="KHG03479.1"/>
    <property type="molecule type" value="Genomic_DNA"/>
</dbReference>
<evidence type="ECO:0000313" key="5">
    <source>
        <dbReference type="Proteomes" id="UP000032142"/>
    </source>
</evidence>
<dbReference type="EMBL" id="JRRC01122013">
    <property type="protein sequence ID" value="KHG00280.1"/>
    <property type="molecule type" value="Genomic_DNA"/>
</dbReference>
<protein>
    <submittedName>
        <fullName evidence="2">Uncharacterized protein</fullName>
    </submittedName>
</protein>
<keyword evidence="5" id="KW-1185">Reference proteome</keyword>
<reference evidence="2" key="1">
    <citation type="submission" date="2014-09" db="EMBL/GenBank/DDBJ databases">
        <title>G. arboreum L. cv. AKA8401 A2 genome assembly version 1.0.</title>
        <authorList>
            <person name="Mudge J."/>
            <person name="Ramaraj T."/>
            <person name="Lindquist I.E."/>
            <person name="Bharti A.K."/>
            <person name="Sundararajan A."/>
            <person name="Cameron C.T."/>
            <person name="Woodward J.E."/>
            <person name="May G.D."/>
            <person name="Brubaker C."/>
            <person name="Broadhvest J."/>
            <person name="Wilkins T.A."/>
        </authorList>
    </citation>
    <scope>NUCLEOTIDE SEQUENCE</scope>
</reference>
<reference evidence="5" key="2">
    <citation type="submission" date="2014-09" db="EMBL/GenBank/DDBJ databases">
        <authorList>
            <person name="Mudge J."/>
            <person name="Ramaraj T."/>
            <person name="Lindquist I.E."/>
            <person name="Bharti A.K."/>
            <person name="Sundararajan A."/>
            <person name="Cameron C.T."/>
            <person name="Woodward J.E."/>
            <person name="May G.D."/>
            <person name="Brubaker C."/>
            <person name="Broadhvest J."/>
            <person name="Wilkins T.A."/>
        </authorList>
    </citation>
    <scope>NUCLEOTIDE SEQUENCE</scope>
    <source>
        <strain evidence="5">cv. AKA8401</strain>
    </source>
</reference>
<gene>
    <name evidence="4" type="ORF">F383_05064</name>
    <name evidence="1" type="ORF">F383_06873</name>
    <name evidence="3" type="ORF">F383_10151</name>
    <name evidence="2" type="ORF">F383_10603</name>
</gene>
<organism evidence="2 5">
    <name type="scientific">Gossypium arboreum</name>
    <name type="common">Tree cotton</name>
    <name type="synonym">Gossypium nanking</name>
    <dbReference type="NCBI Taxonomy" id="29729"/>
    <lineage>
        <taxon>Eukaryota</taxon>
        <taxon>Viridiplantae</taxon>
        <taxon>Streptophyta</taxon>
        <taxon>Embryophyta</taxon>
        <taxon>Tracheophyta</taxon>
        <taxon>Spermatophyta</taxon>
        <taxon>Magnoliopsida</taxon>
        <taxon>eudicotyledons</taxon>
        <taxon>Gunneridae</taxon>
        <taxon>Pentapetalae</taxon>
        <taxon>rosids</taxon>
        <taxon>malvids</taxon>
        <taxon>Malvales</taxon>
        <taxon>Malvaceae</taxon>
        <taxon>Malvoideae</taxon>
        <taxon>Gossypium</taxon>
    </lineage>
</organism>
<dbReference type="EMBL" id="KN410524">
    <property type="protein sequence ID" value="KHG18400.1"/>
    <property type="molecule type" value="Genomic_DNA"/>
</dbReference>
<evidence type="ECO:0000313" key="1">
    <source>
        <dbReference type="EMBL" id="KHG00280.1"/>
    </source>
</evidence>